<dbReference type="EMBL" id="BSTI01000004">
    <property type="protein sequence ID" value="GLY65391.1"/>
    <property type="molecule type" value="Genomic_DNA"/>
</dbReference>
<keyword evidence="5" id="KW-0378">Hydrolase</keyword>
<dbReference type="GO" id="GO:0052689">
    <property type="term" value="F:carboxylic ester hydrolase activity"/>
    <property type="evidence" value="ECO:0007669"/>
    <property type="project" value="UniProtKB-KW"/>
</dbReference>
<evidence type="ECO:0000256" key="5">
    <source>
        <dbReference type="ARBA" id="ARBA00022801"/>
    </source>
</evidence>
<name>A0A9W6VGD9_9PSEU</name>
<dbReference type="PANTHER" id="PTHR33938">
    <property type="entry name" value="FERULOYL ESTERASE B-RELATED"/>
    <property type="match status" value="1"/>
</dbReference>
<dbReference type="SUPFAM" id="SSF53474">
    <property type="entry name" value="alpha/beta-Hydrolases"/>
    <property type="match status" value="1"/>
</dbReference>
<dbReference type="AlphaFoldDB" id="A0A9W6VGD9"/>
<accession>A0A9W6VGD9</accession>
<comment type="similarity">
    <text evidence="1">Belongs to the tannase family.</text>
</comment>
<feature type="signal peptide" evidence="8">
    <location>
        <begin position="1"/>
        <end position="22"/>
    </location>
</feature>
<dbReference type="InterPro" id="IPR029058">
    <property type="entry name" value="AB_hydrolase_fold"/>
</dbReference>
<gene>
    <name evidence="9" type="ORF">Atai01_20100</name>
</gene>
<dbReference type="PANTHER" id="PTHR33938:SF8">
    <property type="entry name" value="CARBOXYLIC ESTER HYDROLASE"/>
    <property type="match status" value="1"/>
</dbReference>
<reference evidence="9" key="1">
    <citation type="submission" date="2023-03" db="EMBL/GenBank/DDBJ databases">
        <title>Amycolatopsis taiwanensis NBRC 103393.</title>
        <authorList>
            <person name="Ichikawa N."/>
            <person name="Sato H."/>
            <person name="Tonouchi N."/>
        </authorList>
    </citation>
    <scope>NUCLEOTIDE SEQUENCE</scope>
    <source>
        <strain evidence="9">NBRC 103393</strain>
    </source>
</reference>
<evidence type="ECO:0000256" key="1">
    <source>
        <dbReference type="ARBA" id="ARBA00006249"/>
    </source>
</evidence>
<evidence type="ECO:0000256" key="4">
    <source>
        <dbReference type="ARBA" id="ARBA00022729"/>
    </source>
</evidence>
<keyword evidence="6" id="KW-0106">Calcium</keyword>
<proteinExistence type="inferred from homology"/>
<keyword evidence="10" id="KW-1185">Reference proteome</keyword>
<dbReference type="Pfam" id="PF07519">
    <property type="entry name" value="Tannase"/>
    <property type="match status" value="1"/>
</dbReference>
<protein>
    <submittedName>
        <fullName evidence="9">Tannase</fullName>
    </submittedName>
</protein>
<keyword evidence="7" id="KW-1015">Disulfide bond</keyword>
<dbReference type="InterPro" id="IPR011118">
    <property type="entry name" value="Tannase/feruloyl_esterase"/>
</dbReference>
<evidence type="ECO:0000313" key="10">
    <source>
        <dbReference type="Proteomes" id="UP001165136"/>
    </source>
</evidence>
<dbReference type="Proteomes" id="UP001165136">
    <property type="component" value="Unassembled WGS sequence"/>
</dbReference>
<keyword evidence="2" id="KW-0719">Serine esterase</keyword>
<evidence type="ECO:0000256" key="3">
    <source>
        <dbReference type="ARBA" id="ARBA00022723"/>
    </source>
</evidence>
<dbReference type="Gene3D" id="3.40.50.1820">
    <property type="entry name" value="alpha/beta hydrolase"/>
    <property type="match status" value="1"/>
</dbReference>
<keyword evidence="4 8" id="KW-0732">Signal</keyword>
<evidence type="ECO:0000256" key="6">
    <source>
        <dbReference type="ARBA" id="ARBA00022837"/>
    </source>
</evidence>
<feature type="chain" id="PRO_5040822993" evidence="8">
    <location>
        <begin position="23"/>
        <end position="507"/>
    </location>
</feature>
<dbReference type="GO" id="GO:0046872">
    <property type="term" value="F:metal ion binding"/>
    <property type="evidence" value="ECO:0007669"/>
    <property type="project" value="UniProtKB-KW"/>
</dbReference>
<organism evidence="9 10">
    <name type="scientific">Amycolatopsis taiwanensis</name>
    <dbReference type="NCBI Taxonomy" id="342230"/>
    <lineage>
        <taxon>Bacteria</taxon>
        <taxon>Bacillati</taxon>
        <taxon>Actinomycetota</taxon>
        <taxon>Actinomycetes</taxon>
        <taxon>Pseudonocardiales</taxon>
        <taxon>Pseudonocardiaceae</taxon>
        <taxon>Amycolatopsis</taxon>
    </lineage>
</organism>
<sequence>MVAAMIAVVVPALPMLTPPAVAGPVRTCGSLSRISRPDTTVVSAVEDSGDAATPPSCRVTLRITDPGDGGAVTVWVYLPLDTWNGRFQAVGGSGFLGGDAARLVGPLRAGYAAAATDAGHRGSNADFALKPDGSLNWPAIKDFGYQGIADMTAAAKAMVRDFYGKDAAYSYFNGCSTGGRQGITEAQRHPDDYDGILTGAPVIGYPKLKTGQMWGQVVMLAQGNPVAPCKFKAAVTAMTGACDTVGDGVRDGVIGDPLQCHFDLSNLVGRATPCGKITAADVEVMKKIQQGPRRANGEFLWYGLAPGASFAGLNDTVPLNGKLVGAPSISDLSWFSMFLAQNRSWDWTTLTYPKFEAYFDQAVSTYNDVLGADNPDLSGFARAGGKLLLWNGEADFAVPFQGTVDYYRRVQEKLGPGQTQQFLRLFLAPGVDHCGGGPGPQLADPLGALVDWVEHGKAPRTLPAVRTGADGSVTATRPVCMYPNVARWTGRGDPADGSTYHCVPARS</sequence>
<keyword evidence="3" id="KW-0479">Metal-binding</keyword>
<comment type="caution">
    <text evidence="9">The sequence shown here is derived from an EMBL/GenBank/DDBJ whole genome shotgun (WGS) entry which is preliminary data.</text>
</comment>
<evidence type="ECO:0000256" key="7">
    <source>
        <dbReference type="ARBA" id="ARBA00023157"/>
    </source>
</evidence>
<evidence type="ECO:0000256" key="8">
    <source>
        <dbReference type="SAM" id="SignalP"/>
    </source>
</evidence>
<evidence type="ECO:0000256" key="2">
    <source>
        <dbReference type="ARBA" id="ARBA00022487"/>
    </source>
</evidence>
<evidence type="ECO:0000313" key="9">
    <source>
        <dbReference type="EMBL" id="GLY65391.1"/>
    </source>
</evidence>